<keyword evidence="8" id="KW-0963">Cytoplasm</keyword>
<dbReference type="InterPro" id="IPR006691">
    <property type="entry name" value="GyrA/parC_rep"/>
</dbReference>
<dbReference type="InterPro" id="IPR013758">
    <property type="entry name" value="Topo_IIA_A/C_ab"/>
</dbReference>
<evidence type="ECO:0000256" key="3">
    <source>
        <dbReference type="ARBA" id="ARBA00022741"/>
    </source>
</evidence>
<evidence type="ECO:0000313" key="12">
    <source>
        <dbReference type="EMBL" id="PDQ35441.1"/>
    </source>
</evidence>
<comment type="miscellaneous">
    <text evidence="8">Few gyrases are as efficient as E.coli at forming negative supercoils. Not all organisms have 2 type II topoisomerases; in organisms with a single type II topoisomerase this enzyme also has to decatenate newly replicated chromosomes.</text>
</comment>
<dbReference type="GO" id="GO:0005737">
    <property type="term" value="C:cytoplasm"/>
    <property type="evidence" value="ECO:0007669"/>
    <property type="project" value="UniProtKB-SubCell"/>
</dbReference>
<dbReference type="InterPro" id="IPR005743">
    <property type="entry name" value="GyrA"/>
</dbReference>
<comment type="function">
    <text evidence="8">A type II topoisomerase that negatively supercoils closed circular double-stranded (ds) DNA in an ATP-dependent manner to modulate DNA topology and maintain chromosomes in an underwound state. Negative supercoiling favors strand separation, and DNA replication, transcription, recombination and repair, all of which involve strand separation. Also able to catalyze the interconversion of other topological isomers of dsDNA rings, including catenanes and knotted rings. Type II topoisomerases break and join 2 DNA strands simultaneously in an ATP-dependent manner.</text>
</comment>
<dbReference type="SMART" id="SM00434">
    <property type="entry name" value="TOP4c"/>
    <property type="match status" value="1"/>
</dbReference>
<feature type="domain" description="Topo IIA-type catalytic" evidence="11">
    <location>
        <begin position="44"/>
        <end position="513"/>
    </location>
</feature>
<comment type="subunit">
    <text evidence="8">Heterotetramer, composed of two GyrA and two GyrB chains. In the heterotetramer, GyrA contains the active site tyrosine that forms a transient covalent intermediate with DNA, while GyrB binds cofactors and catalyzes ATP hydrolysis.</text>
</comment>
<accession>A0A2A6FS68</accession>
<dbReference type="GO" id="GO:0003677">
    <property type="term" value="F:DNA binding"/>
    <property type="evidence" value="ECO:0007669"/>
    <property type="project" value="UniProtKB-UniRule"/>
</dbReference>
<feature type="active site" description="O-(5'-phospho-DNA)-tyrosine intermediate" evidence="8 9">
    <location>
        <position position="132"/>
    </location>
</feature>
<dbReference type="Gene3D" id="1.10.268.10">
    <property type="entry name" value="Topoisomerase, domain 3"/>
    <property type="match status" value="1"/>
</dbReference>
<proteinExistence type="inferred from homology"/>
<comment type="similarity">
    <text evidence="2 8">Belongs to the type II topoisomerase GyrA/ParC subunit family.</text>
</comment>
<comment type="subcellular location">
    <subcellularLocation>
        <location evidence="8">Cytoplasm</location>
    </subcellularLocation>
</comment>
<evidence type="ECO:0000256" key="8">
    <source>
        <dbReference type="HAMAP-Rule" id="MF_01897"/>
    </source>
</evidence>
<dbReference type="GO" id="GO:0005524">
    <property type="term" value="F:ATP binding"/>
    <property type="evidence" value="ECO:0007669"/>
    <property type="project" value="UniProtKB-UniRule"/>
</dbReference>
<protein>
    <recommendedName>
        <fullName evidence="8">DNA gyrase subunit A</fullName>
        <ecNumber evidence="8">5.6.2.2</ecNumber>
    </recommendedName>
</protein>
<dbReference type="CDD" id="cd00187">
    <property type="entry name" value="TOP4c"/>
    <property type="match status" value="1"/>
</dbReference>
<dbReference type="GO" id="GO:0006261">
    <property type="term" value="P:DNA-templated DNA replication"/>
    <property type="evidence" value="ECO:0007669"/>
    <property type="project" value="UniProtKB-UniRule"/>
</dbReference>
<dbReference type="PANTHER" id="PTHR43493">
    <property type="entry name" value="DNA GYRASE/TOPOISOMERASE SUBUNIT A"/>
    <property type="match status" value="1"/>
</dbReference>
<dbReference type="GO" id="GO:0006265">
    <property type="term" value="P:DNA topological change"/>
    <property type="evidence" value="ECO:0007669"/>
    <property type="project" value="UniProtKB-UniRule"/>
</dbReference>
<dbReference type="Pfam" id="PF00521">
    <property type="entry name" value="DNA_topoisoIV"/>
    <property type="match status" value="1"/>
</dbReference>
<dbReference type="InterPro" id="IPR035516">
    <property type="entry name" value="Gyrase/topoIV_suA_C"/>
</dbReference>
<dbReference type="SUPFAM" id="SSF56719">
    <property type="entry name" value="Type II DNA topoisomerase"/>
    <property type="match status" value="1"/>
</dbReference>
<dbReference type="PANTHER" id="PTHR43493:SF5">
    <property type="entry name" value="DNA GYRASE SUBUNIT A, CHLOROPLASTIC_MITOCHONDRIAL"/>
    <property type="match status" value="1"/>
</dbReference>
<organism evidence="12 13">
    <name type="scientific">Candidatus Lumbricidiphila eiseniae</name>
    <dbReference type="NCBI Taxonomy" id="1969409"/>
    <lineage>
        <taxon>Bacteria</taxon>
        <taxon>Bacillati</taxon>
        <taxon>Actinomycetota</taxon>
        <taxon>Actinomycetes</taxon>
        <taxon>Micrococcales</taxon>
        <taxon>Microbacteriaceae</taxon>
        <taxon>Candidatus Lumbricidiphila</taxon>
    </lineage>
</organism>
<dbReference type="NCBIfam" id="NF004043">
    <property type="entry name" value="PRK05560.1"/>
    <property type="match status" value="1"/>
</dbReference>
<evidence type="ECO:0000256" key="2">
    <source>
        <dbReference type="ARBA" id="ARBA00008263"/>
    </source>
</evidence>
<dbReference type="HAMAP" id="MF_01897">
    <property type="entry name" value="GyrA"/>
    <property type="match status" value="1"/>
</dbReference>
<evidence type="ECO:0000256" key="5">
    <source>
        <dbReference type="ARBA" id="ARBA00023029"/>
    </source>
</evidence>
<feature type="short sequence motif" description="GyrA-box" evidence="8">
    <location>
        <begin position="540"/>
        <end position="546"/>
    </location>
</feature>
<gene>
    <name evidence="8" type="primary">gyrA</name>
    <name evidence="12" type="ORF">B5766_06355</name>
</gene>
<keyword evidence="6 8" id="KW-0238">DNA-binding</keyword>
<dbReference type="FunFam" id="3.30.1360.40:FF:000002">
    <property type="entry name" value="DNA gyrase subunit A"/>
    <property type="match status" value="1"/>
</dbReference>
<evidence type="ECO:0000313" key="13">
    <source>
        <dbReference type="Proteomes" id="UP000219994"/>
    </source>
</evidence>
<dbReference type="EC" id="5.6.2.2" evidence="8"/>
<dbReference type="SUPFAM" id="SSF101904">
    <property type="entry name" value="GyrA/ParC C-terminal domain-like"/>
    <property type="match status" value="1"/>
</dbReference>
<dbReference type="GO" id="GO:0009330">
    <property type="term" value="C:DNA topoisomerase type II (double strand cut, ATP-hydrolyzing) complex"/>
    <property type="evidence" value="ECO:0007669"/>
    <property type="project" value="TreeGrafter"/>
</dbReference>
<dbReference type="AlphaFoldDB" id="A0A2A6FS68"/>
<keyword evidence="5 8" id="KW-0799">Topoisomerase</keyword>
<evidence type="ECO:0000256" key="7">
    <source>
        <dbReference type="ARBA" id="ARBA00023235"/>
    </source>
</evidence>
<name>A0A2A6FS68_9MICO</name>
<feature type="compositionally biased region" description="Basic and acidic residues" evidence="10">
    <location>
        <begin position="750"/>
        <end position="762"/>
    </location>
</feature>
<evidence type="ECO:0000256" key="10">
    <source>
        <dbReference type="SAM" id="MobiDB-lite"/>
    </source>
</evidence>
<comment type="catalytic activity">
    <reaction evidence="1 8 9">
        <text>ATP-dependent breakage, passage and rejoining of double-stranded DNA.</text>
        <dbReference type="EC" id="5.6.2.2"/>
    </reaction>
</comment>
<keyword evidence="7 8" id="KW-0413">Isomerase</keyword>
<dbReference type="EMBL" id="NAEP01000034">
    <property type="protein sequence ID" value="PDQ35441.1"/>
    <property type="molecule type" value="Genomic_DNA"/>
</dbReference>
<dbReference type="Pfam" id="PF03989">
    <property type="entry name" value="DNA_gyraseA_C"/>
    <property type="match status" value="6"/>
</dbReference>
<feature type="region of interest" description="Disordered" evidence="10">
    <location>
        <begin position="731"/>
        <end position="764"/>
    </location>
</feature>
<evidence type="ECO:0000256" key="9">
    <source>
        <dbReference type="PROSITE-ProRule" id="PRU01384"/>
    </source>
</evidence>
<dbReference type="GO" id="GO:0034335">
    <property type="term" value="F:DNA negative supercoiling activity"/>
    <property type="evidence" value="ECO:0007669"/>
    <property type="project" value="UniProtKB-ARBA"/>
</dbReference>
<dbReference type="Gene3D" id="2.120.10.90">
    <property type="entry name" value="DNA gyrase/topoisomerase IV, subunit A, C-terminal"/>
    <property type="match status" value="1"/>
</dbReference>
<dbReference type="InterPro" id="IPR002205">
    <property type="entry name" value="Topo_IIA_dom_A"/>
</dbReference>
<dbReference type="InterPro" id="IPR013757">
    <property type="entry name" value="Topo_IIA_A_a_sf"/>
</dbReference>
<evidence type="ECO:0000256" key="1">
    <source>
        <dbReference type="ARBA" id="ARBA00000185"/>
    </source>
</evidence>
<keyword evidence="4 8" id="KW-0067">ATP-binding</keyword>
<evidence type="ECO:0000259" key="11">
    <source>
        <dbReference type="PROSITE" id="PS52040"/>
    </source>
</evidence>
<dbReference type="PROSITE" id="PS52040">
    <property type="entry name" value="TOPO_IIA"/>
    <property type="match status" value="1"/>
</dbReference>
<sequence>MTFDDTTSVNDPGVHGKIDQVDLQVEMQRSYLDYAMSVIVGRALPEVRDGLKPVHRRVLYAMYDGGYRPDKAYSKCTRVVGDVMGQFHPHGDSAIYDALVRLVQPWSLRYPLALGQGNFGSPGNDGAAAPRYTETKMAPLAMEMVRDIDEETVDFQDNYDGRTQEPTILPARFPNLLVNGSVGIAVGMATNIPPHNLREVADGAQWCLANPDATREELLDALLQRIKGPDFPTGAQILGIKGIQDAYRTGRGSITMRAVVSVEELQGRTCLVVTELPYQVNPDNLAIKIADLVKEGKIAGIADIRDETSGRTGQRLIIVLKRDAIAKVVLNNLYKHTQLQENFGANMLAIVDGVPRTLSVDGFIRNWVDHQIDVIVRRTQYRLRKAEERMHILRGYLKALDALDAVIALIRASATVDIARTGLITLLDIDELQSDAILALQLRRLAALERQKIIDEAAELEALIADYQDILSNPTRQRRIVSEELAEIVDRFGDERRTAIMPGFDGDMSVEDLIPEEEMVVTVTRGGYVKRTRSDNYRSQHRGGKGVKGAQLRADDIVEHFFVTTTHHWLLFFTTMGRVYRAKAYEIQEAGRDAKGQHVANLLEMQPDEDIAEILDIRDYGVARYLVLATRDGLMKKTALAEYDTNRSRGVIAIKLREGDELVSAMLTDAADELLLVSRKGMSLRFEANDDTLRPMGRSTSGVKGMSFREGDSLLSASVLTVAGSGDVAGVVEDDGTGLPGSVEQPSVDASRDHSTDDRDTSTDGNFVFVVTEGGYAKSTRVTEYRKQQRGGLGIKVAKLNEDRGNLAGALVVTQTDEVLVVLASGKVIRSNVAEVPAKGRDTMGVVFAKFADDDRIIAIAKNSERNLIDAEAGDVAETTGED</sequence>
<dbReference type="NCBIfam" id="NF004044">
    <property type="entry name" value="PRK05561.1"/>
    <property type="match status" value="1"/>
</dbReference>
<dbReference type="Gene3D" id="3.90.199.10">
    <property type="entry name" value="Topoisomerase II, domain 5"/>
    <property type="match status" value="1"/>
</dbReference>
<keyword evidence="3 8" id="KW-0547">Nucleotide-binding</keyword>
<comment type="caution">
    <text evidence="12">The sequence shown here is derived from an EMBL/GenBank/DDBJ whole genome shotgun (WGS) entry which is preliminary data.</text>
</comment>
<dbReference type="GO" id="GO:0005694">
    <property type="term" value="C:chromosome"/>
    <property type="evidence" value="ECO:0007669"/>
    <property type="project" value="InterPro"/>
</dbReference>
<reference evidence="13" key="1">
    <citation type="submission" date="2017-03" db="EMBL/GenBank/DDBJ databases">
        <authorList>
            <person name="Lund M.B."/>
        </authorList>
    </citation>
    <scope>NUCLEOTIDE SEQUENCE [LARGE SCALE GENOMIC DNA]</scope>
</reference>
<dbReference type="FunFam" id="1.10.268.10:FF:000001">
    <property type="entry name" value="DNA gyrase subunit A"/>
    <property type="match status" value="1"/>
</dbReference>
<dbReference type="NCBIfam" id="TIGR01063">
    <property type="entry name" value="gyrA"/>
    <property type="match status" value="1"/>
</dbReference>
<dbReference type="Gene3D" id="3.30.1360.40">
    <property type="match status" value="1"/>
</dbReference>
<evidence type="ECO:0000256" key="6">
    <source>
        <dbReference type="ARBA" id="ARBA00023125"/>
    </source>
</evidence>
<dbReference type="InterPro" id="IPR050220">
    <property type="entry name" value="Type_II_DNA_Topoisomerases"/>
</dbReference>
<evidence type="ECO:0000256" key="4">
    <source>
        <dbReference type="ARBA" id="ARBA00022840"/>
    </source>
</evidence>
<dbReference type="Proteomes" id="UP000219994">
    <property type="component" value="Unassembled WGS sequence"/>
</dbReference>
<dbReference type="InterPro" id="IPR013760">
    <property type="entry name" value="Topo_IIA-like_dom_sf"/>
</dbReference>